<keyword evidence="11 16" id="KW-0472">Membrane</keyword>
<evidence type="ECO:0000256" key="8">
    <source>
        <dbReference type="ARBA" id="ARBA00022989"/>
    </source>
</evidence>
<feature type="domain" description="Amino acid permease/ SLC12A" evidence="17">
    <location>
        <begin position="208"/>
        <end position="698"/>
    </location>
</feature>
<keyword evidence="13" id="KW-0739">Sodium transport</keyword>
<comment type="subcellular location">
    <subcellularLocation>
        <location evidence="1">Membrane</location>
        <topology evidence="1">Multi-pass membrane protein</topology>
    </subcellularLocation>
</comment>
<feature type="domain" description="SLC12A transporter C-terminal" evidence="18">
    <location>
        <begin position="707"/>
        <end position="1083"/>
    </location>
</feature>
<feature type="transmembrane region" description="Helical" evidence="16">
    <location>
        <begin position="440"/>
        <end position="461"/>
    </location>
</feature>
<protein>
    <recommendedName>
        <fullName evidence="20">Amino acid permease</fullName>
    </recommendedName>
</protein>
<comment type="similarity">
    <text evidence="2">Belongs to the SLC12A transporter family.</text>
</comment>
<dbReference type="InterPro" id="IPR002443">
    <property type="entry name" value="SLC12A1/SLC12A2"/>
</dbReference>
<dbReference type="GO" id="GO:0055064">
    <property type="term" value="P:chloride ion homeostasis"/>
    <property type="evidence" value="ECO:0007669"/>
    <property type="project" value="TreeGrafter"/>
</dbReference>
<feature type="transmembrane region" description="Helical" evidence="16">
    <location>
        <begin position="406"/>
        <end position="428"/>
    </location>
</feature>
<evidence type="ECO:0000256" key="15">
    <source>
        <dbReference type="SAM" id="MobiDB-lite"/>
    </source>
</evidence>
<feature type="transmembrane region" description="Helical" evidence="16">
    <location>
        <begin position="560"/>
        <end position="581"/>
    </location>
</feature>
<dbReference type="FunFam" id="1.20.1740.10:FF:000022">
    <property type="entry name" value="Bumetanide-sensitive na-k-cl cotransport protein"/>
    <property type="match status" value="1"/>
</dbReference>
<feature type="transmembrane region" description="Helical" evidence="16">
    <location>
        <begin position="356"/>
        <end position="374"/>
    </location>
</feature>
<keyword evidence="7" id="KW-0630">Potassium</keyword>
<evidence type="ECO:0000256" key="7">
    <source>
        <dbReference type="ARBA" id="ARBA00022958"/>
    </source>
</evidence>
<gene>
    <name evidence="19" type="ORF">M514_03543</name>
</gene>
<keyword evidence="12" id="KW-0325">Glycoprotein</keyword>
<keyword evidence="8 16" id="KW-1133">Transmembrane helix</keyword>
<evidence type="ECO:0000256" key="5">
    <source>
        <dbReference type="ARBA" id="ARBA00022692"/>
    </source>
</evidence>
<evidence type="ECO:0000256" key="13">
    <source>
        <dbReference type="ARBA" id="ARBA00023201"/>
    </source>
</evidence>
<evidence type="ECO:0000256" key="1">
    <source>
        <dbReference type="ARBA" id="ARBA00004141"/>
    </source>
</evidence>
<evidence type="ECO:0000256" key="4">
    <source>
        <dbReference type="ARBA" id="ARBA00022538"/>
    </source>
</evidence>
<dbReference type="Gene3D" id="1.20.1740.10">
    <property type="entry name" value="Amino acid/polyamine transporter I"/>
    <property type="match status" value="1"/>
</dbReference>
<evidence type="ECO:0008006" key="20">
    <source>
        <dbReference type="Google" id="ProtNLM"/>
    </source>
</evidence>
<dbReference type="EMBL" id="KL367483">
    <property type="protein sequence ID" value="KFD71291.1"/>
    <property type="molecule type" value="Genomic_DNA"/>
</dbReference>
<evidence type="ECO:0000256" key="6">
    <source>
        <dbReference type="ARBA" id="ARBA00022847"/>
    </source>
</evidence>
<keyword evidence="3" id="KW-0813">Transport</keyword>
<dbReference type="GO" id="GO:1990573">
    <property type="term" value="P:potassium ion import across plasma membrane"/>
    <property type="evidence" value="ECO:0007669"/>
    <property type="project" value="TreeGrafter"/>
</dbReference>
<feature type="transmembrane region" description="Helical" evidence="16">
    <location>
        <begin position="330"/>
        <end position="349"/>
    </location>
</feature>
<organism evidence="19">
    <name type="scientific">Trichuris suis</name>
    <name type="common">pig whipworm</name>
    <dbReference type="NCBI Taxonomy" id="68888"/>
    <lineage>
        <taxon>Eukaryota</taxon>
        <taxon>Metazoa</taxon>
        <taxon>Ecdysozoa</taxon>
        <taxon>Nematoda</taxon>
        <taxon>Enoplea</taxon>
        <taxon>Dorylaimia</taxon>
        <taxon>Trichinellida</taxon>
        <taxon>Trichuridae</taxon>
        <taxon>Trichuris</taxon>
    </lineage>
</organism>
<dbReference type="NCBIfam" id="TIGR00930">
    <property type="entry name" value="2a30"/>
    <property type="match status" value="1"/>
</dbReference>
<evidence type="ECO:0000256" key="14">
    <source>
        <dbReference type="ARBA" id="ARBA00023214"/>
    </source>
</evidence>
<evidence type="ECO:0000256" key="10">
    <source>
        <dbReference type="ARBA" id="ARBA00023065"/>
    </source>
</evidence>
<dbReference type="Pfam" id="PF00324">
    <property type="entry name" value="AA_permease"/>
    <property type="match status" value="1"/>
</dbReference>
<keyword evidence="9" id="KW-0915">Sodium</keyword>
<dbReference type="GO" id="GO:0055078">
    <property type="term" value="P:sodium ion homeostasis"/>
    <property type="evidence" value="ECO:0007669"/>
    <property type="project" value="TreeGrafter"/>
</dbReference>
<dbReference type="InterPro" id="IPR004842">
    <property type="entry name" value="SLC12A_fam"/>
</dbReference>
<evidence type="ECO:0000256" key="2">
    <source>
        <dbReference type="ARBA" id="ARBA00010593"/>
    </source>
</evidence>
<dbReference type="PANTHER" id="PTHR11827:SF103">
    <property type="entry name" value="SODIUM CHLORIDE COTRANSPORTER 69, ISOFORM E"/>
    <property type="match status" value="1"/>
</dbReference>
<keyword evidence="10" id="KW-0406">Ion transport</keyword>
<keyword evidence="4" id="KW-0633">Potassium transport</keyword>
<dbReference type="GO" id="GO:0055075">
    <property type="term" value="P:potassium ion homeostasis"/>
    <property type="evidence" value="ECO:0007669"/>
    <property type="project" value="TreeGrafter"/>
</dbReference>
<dbReference type="GO" id="GO:0016020">
    <property type="term" value="C:membrane"/>
    <property type="evidence" value="ECO:0007669"/>
    <property type="project" value="UniProtKB-SubCell"/>
</dbReference>
<dbReference type="InterPro" id="IPR004841">
    <property type="entry name" value="AA-permease/SLC12A_dom"/>
</dbReference>
<feature type="transmembrane region" description="Helical" evidence="16">
    <location>
        <begin position="235"/>
        <end position="261"/>
    </location>
</feature>
<accession>A0A085NP95</accession>
<sequence>MGRVFSYFMLPVIVYLYLIIRRKARARSFQSQDKGIACEIMNTKADVSKQTRRFVVSRKRTIDLLTPIALPGQDASKLSKNRKRSMDVKDRLKNEEGTAKQVHFSAAVNKQGTHGKERSPEQPSSEAMSNYAINMKTVETLPHIDHYRNMMSVVNVFSSRPTMDELREGTHSPPYGGEKGLSRKRSTLEIITGSISSKPAQKLGWIQGVLIRCILCIFGVILYLRLAWITAHAGVALSLLIVFIASSVTMLTSLSLCAIATNGEVKGGGAYFLLSRSLGPEFGGSIGLLFSFANAVAVALYVVGFGESVVEVMKKNSAQIVDGYTNDIRIISLITAIILLAIVIVGVVFETKAQLILLAILSASILNFFIGTFVPKSDELKAKGLQGYSWQTFTKNLMPTFHEETFFSLFAVYFPAATGIMAGANISGDLKDPHTAIPKGTILAILITSGIYCLCILATGFTCLKEASGSLQDLHNGTISACEVYHNCTYGSMNYFQIMEMQSFFPPLVTAGIFAASLSSALSSMVSAPKIFQALCKDNLFPYIGYFGKGYGRNNEPRPAYILTFLIACGVIAIGDLNLIAPIISNFFLASYALINYACFDASYSQSPGFRPAFKYYNKWLSLCGAALCVCVMVVSNWWASLVTLAVILILYVILLRRKPDVNWGSSGQAHAYRNALNAMLRLSHTEEHVKNYRPQMLVMTGEPMVRPHLIDFASSITKDTSLLICAEILVQEFPERLIKTLPDIQTRYSLWLRRQKYRSFFHLVSTKSMDEGARQLLQTCGLGKLKPNIMLIGFKHSWQFKPLEEIRQYINIIDHAFAANFGVCVLRTNKITSPVAKKIPLDPVTEEKQEEEQQLIKNVGDKIEADNLEDNIQEKPDYDANGRDEQTFQAIRRISVIESGTFFSRIKKATIDVYWLFDDGGLTLLLPHLLTLPKSYLQGARIRVFTIAKSTEQLGQQETSMAALLSKFRVNFSEVNVIPKIINPTKESIDEFEQFVKPFVGNLVTETELATEKIRTWRYIRTREFMLANSTSSALIVITMPVPRKGACDYGLYMVWLDLLSRDFPTVLLVRGNQQSVLTFYS</sequence>
<evidence type="ECO:0000256" key="9">
    <source>
        <dbReference type="ARBA" id="ARBA00023053"/>
    </source>
</evidence>
<dbReference type="GO" id="GO:0008511">
    <property type="term" value="F:sodium:potassium:chloride symporter activity"/>
    <property type="evidence" value="ECO:0007669"/>
    <property type="project" value="TreeGrafter"/>
</dbReference>
<evidence type="ECO:0000256" key="12">
    <source>
        <dbReference type="ARBA" id="ARBA00023180"/>
    </source>
</evidence>
<dbReference type="PRINTS" id="PR01207">
    <property type="entry name" value="NAKCLTRNSPRT"/>
</dbReference>
<name>A0A085NP95_9BILA</name>
<dbReference type="Pfam" id="PF03522">
    <property type="entry name" value="SLC12"/>
    <property type="match status" value="1"/>
</dbReference>
<dbReference type="Proteomes" id="UP000030758">
    <property type="component" value="Unassembled WGS sequence"/>
</dbReference>
<reference evidence="19" key="1">
    <citation type="journal article" date="2014" name="Nat. Genet.">
        <title>Genome and transcriptome of the porcine whipworm Trichuris suis.</title>
        <authorList>
            <person name="Jex A.R."/>
            <person name="Nejsum P."/>
            <person name="Schwarz E.M."/>
            <person name="Hu L."/>
            <person name="Young N.D."/>
            <person name="Hall R.S."/>
            <person name="Korhonen P.K."/>
            <person name="Liao S."/>
            <person name="Thamsborg S."/>
            <person name="Xia J."/>
            <person name="Xu P."/>
            <person name="Wang S."/>
            <person name="Scheerlinck J.P."/>
            <person name="Hofmann A."/>
            <person name="Sternberg P.W."/>
            <person name="Wang J."/>
            <person name="Gasser R.B."/>
        </authorList>
    </citation>
    <scope>NUCLEOTIDE SEQUENCE [LARGE SCALE GENOMIC DNA]</scope>
    <source>
        <strain evidence="19">DCEP-RM93F</strain>
    </source>
</reference>
<dbReference type="InterPro" id="IPR018491">
    <property type="entry name" value="SLC12_C"/>
</dbReference>
<feature type="transmembrane region" description="Helical" evidence="16">
    <location>
        <begin position="6"/>
        <end position="24"/>
    </location>
</feature>
<evidence type="ECO:0000256" key="11">
    <source>
        <dbReference type="ARBA" id="ARBA00023136"/>
    </source>
</evidence>
<feature type="transmembrane region" description="Helical" evidence="16">
    <location>
        <begin position="504"/>
        <end position="522"/>
    </location>
</feature>
<dbReference type="GO" id="GO:0006884">
    <property type="term" value="P:cell volume homeostasis"/>
    <property type="evidence" value="ECO:0007669"/>
    <property type="project" value="TreeGrafter"/>
</dbReference>
<feature type="transmembrane region" description="Helical" evidence="16">
    <location>
        <begin position="209"/>
        <end position="229"/>
    </location>
</feature>
<evidence type="ECO:0000313" key="19">
    <source>
        <dbReference type="EMBL" id="KFD71291.1"/>
    </source>
</evidence>
<feature type="transmembrane region" description="Helical" evidence="16">
    <location>
        <begin position="587"/>
        <end position="604"/>
    </location>
</feature>
<evidence type="ECO:0000256" key="16">
    <source>
        <dbReference type="SAM" id="Phobius"/>
    </source>
</evidence>
<evidence type="ECO:0000259" key="18">
    <source>
        <dbReference type="Pfam" id="PF03522"/>
    </source>
</evidence>
<keyword evidence="14" id="KW-0868">Chloride</keyword>
<keyword evidence="5 16" id="KW-0812">Transmembrane</keyword>
<dbReference type="AlphaFoldDB" id="A0A085NP95"/>
<feature type="region of interest" description="Disordered" evidence="15">
    <location>
        <begin position="92"/>
        <end position="127"/>
    </location>
</feature>
<feature type="transmembrane region" description="Helical" evidence="16">
    <location>
        <begin position="616"/>
        <end position="635"/>
    </location>
</feature>
<feature type="transmembrane region" description="Helical" evidence="16">
    <location>
        <begin position="282"/>
        <end position="303"/>
    </location>
</feature>
<keyword evidence="6" id="KW-0769">Symport</keyword>
<evidence type="ECO:0000259" key="17">
    <source>
        <dbReference type="Pfam" id="PF00324"/>
    </source>
</evidence>
<dbReference type="PANTHER" id="PTHR11827">
    <property type="entry name" value="SOLUTE CARRIER FAMILY 12, CATION COTRANSPORTERS"/>
    <property type="match status" value="1"/>
</dbReference>
<proteinExistence type="inferred from homology"/>
<evidence type="ECO:0000256" key="3">
    <source>
        <dbReference type="ARBA" id="ARBA00022448"/>
    </source>
</evidence>